<feature type="transmembrane region" description="Helical" evidence="4">
    <location>
        <begin position="39"/>
        <end position="64"/>
    </location>
</feature>
<accession>A0ABW9RRT5</accession>
<feature type="transmembrane region" description="Helical" evidence="4">
    <location>
        <begin position="191"/>
        <end position="209"/>
    </location>
</feature>
<evidence type="ECO:0000313" key="5">
    <source>
        <dbReference type="EMBL" id="MTI26889.1"/>
    </source>
</evidence>
<keyword evidence="4" id="KW-0472">Membrane</keyword>
<feature type="transmembrane region" description="Helical" evidence="4">
    <location>
        <begin position="153"/>
        <end position="171"/>
    </location>
</feature>
<dbReference type="CDD" id="cd00082">
    <property type="entry name" value="HisKA"/>
    <property type="match status" value="1"/>
</dbReference>
<evidence type="ECO:0000256" key="3">
    <source>
        <dbReference type="SAM" id="Coils"/>
    </source>
</evidence>
<organism evidence="5 6">
    <name type="scientific">Fulvivirga kasyanovii</name>
    <dbReference type="NCBI Taxonomy" id="396812"/>
    <lineage>
        <taxon>Bacteria</taxon>
        <taxon>Pseudomonadati</taxon>
        <taxon>Bacteroidota</taxon>
        <taxon>Cytophagia</taxon>
        <taxon>Cytophagales</taxon>
        <taxon>Fulvivirgaceae</taxon>
        <taxon>Fulvivirga</taxon>
    </lineage>
</organism>
<feature type="transmembrane region" description="Helical" evidence="4">
    <location>
        <begin position="122"/>
        <end position="141"/>
    </location>
</feature>
<sequence length="296" mass="34491">MKLNTKALISGVVKSHYILIHKMLGIGVRRGQNFREKRIIQVINAISLIIAPILMVLSVVNFIIGEALNAGILLVFAFIYFSTLYWNARRYYFISKLIMAYLITFNPFIHLVVNGYTPPGQYLSYMTVTIILVVVTTFLFSGKSDRRAYYITLVYYFLWICFIDKIIYALSDPKPQIDFIVENYYFYKGPIIAGLFLVTLMINIFINIMTRYEEELSNKNKELEKRVRERTQKLSETYDRIINLGFMTSHEIRGPLASILGITRLFLTNRNVHGLEDEINKLHEKSQEMDKVIHDP</sequence>
<keyword evidence="4" id="KW-1133">Transmembrane helix</keyword>
<dbReference type="Gene3D" id="1.10.287.130">
    <property type="match status" value="1"/>
</dbReference>
<feature type="transmembrane region" description="Helical" evidence="4">
    <location>
        <begin position="70"/>
        <end position="86"/>
    </location>
</feature>
<feature type="coiled-coil region" evidence="3">
    <location>
        <begin position="206"/>
        <end position="240"/>
    </location>
</feature>
<proteinExistence type="predicted"/>
<keyword evidence="4" id="KW-0812">Transmembrane</keyword>
<protein>
    <recommendedName>
        <fullName evidence="2">histidine kinase</fullName>
        <ecNumber evidence="2">2.7.13.3</ecNumber>
    </recommendedName>
</protein>
<dbReference type="EMBL" id="SMLW01000603">
    <property type="protein sequence ID" value="MTI26889.1"/>
    <property type="molecule type" value="Genomic_DNA"/>
</dbReference>
<dbReference type="InterPro" id="IPR036097">
    <property type="entry name" value="HisK_dim/P_sf"/>
</dbReference>
<keyword evidence="6" id="KW-1185">Reference proteome</keyword>
<evidence type="ECO:0000313" key="6">
    <source>
        <dbReference type="Proteomes" id="UP000798808"/>
    </source>
</evidence>
<gene>
    <name evidence="5" type="ORF">E1163_18175</name>
</gene>
<evidence type="ECO:0000256" key="1">
    <source>
        <dbReference type="ARBA" id="ARBA00000085"/>
    </source>
</evidence>
<comment type="caution">
    <text evidence="5">The sequence shown here is derived from an EMBL/GenBank/DDBJ whole genome shotgun (WGS) entry which is preliminary data.</text>
</comment>
<reference evidence="5 6" key="1">
    <citation type="submission" date="2019-02" db="EMBL/GenBank/DDBJ databases">
        <authorList>
            <person name="Goldberg S.R."/>
            <person name="Haltli B.A."/>
            <person name="Correa H."/>
            <person name="Russell K.G."/>
        </authorList>
    </citation>
    <scope>NUCLEOTIDE SEQUENCE [LARGE SCALE GENOMIC DNA]</scope>
    <source>
        <strain evidence="5 6">JCM 16186</strain>
    </source>
</reference>
<dbReference type="SUPFAM" id="SSF47384">
    <property type="entry name" value="Homodimeric domain of signal transducing histidine kinase"/>
    <property type="match status" value="1"/>
</dbReference>
<evidence type="ECO:0000256" key="2">
    <source>
        <dbReference type="ARBA" id="ARBA00012438"/>
    </source>
</evidence>
<evidence type="ECO:0000256" key="4">
    <source>
        <dbReference type="SAM" id="Phobius"/>
    </source>
</evidence>
<dbReference type="Proteomes" id="UP000798808">
    <property type="component" value="Unassembled WGS sequence"/>
</dbReference>
<dbReference type="InterPro" id="IPR003661">
    <property type="entry name" value="HisK_dim/P_dom"/>
</dbReference>
<name>A0ABW9RRT5_9BACT</name>
<dbReference type="RefSeq" id="WP_155173898.1">
    <property type="nucleotide sequence ID" value="NZ_BAAAFL010000004.1"/>
</dbReference>
<comment type="catalytic activity">
    <reaction evidence="1">
        <text>ATP + protein L-histidine = ADP + protein N-phospho-L-histidine.</text>
        <dbReference type="EC" id="2.7.13.3"/>
    </reaction>
</comment>
<keyword evidence="3" id="KW-0175">Coiled coil</keyword>
<dbReference type="EC" id="2.7.13.3" evidence="2"/>
<feature type="transmembrane region" description="Helical" evidence="4">
    <location>
        <begin position="98"/>
        <end position="116"/>
    </location>
</feature>